<evidence type="ECO:0000313" key="7">
    <source>
        <dbReference type="Proteomes" id="UP000316095"/>
    </source>
</evidence>
<gene>
    <name evidence="6" type="ORF">Pan54_02890</name>
</gene>
<protein>
    <recommendedName>
        <fullName evidence="5">Cytochrome c domain-containing protein</fullName>
    </recommendedName>
</protein>
<dbReference type="Gene3D" id="1.25.10.10">
    <property type="entry name" value="Leucine-rich Repeat Variant"/>
    <property type="match status" value="1"/>
</dbReference>
<evidence type="ECO:0000256" key="4">
    <source>
        <dbReference type="PROSITE-ProRule" id="PRU00433"/>
    </source>
</evidence>
<evidence type="ECO:0000256" key="3">
    <source>
        <dbReference type="ARBA" id="ARBA00023004"/>
    </source>
</evidence>
<dbReference type="AlphaFoldDB" id="A0A5C5XCE6"/>
<dbReference type="OrthoDB" id="228131at2"/>
<evidence type="ECO:0000256" key="1">
    <source>
        <dbReference type="ARBA" id="ARBA00022617"/>
    </source>
</evidence>
<dbReference type="Pfam" id="PF13646">
    <property type="entry name" value="HEAT_2"/>
    <property type="match status" value="1"/>
</dbReference>
<dbReference type="InterPro" id="IPR013427">
    <property type="entry name" value="Haem-bd_dom_put"/>
</dbReference>
<dbReference type="NCBIfam" id="TIGR02603">
    <property type="entry name" value="CxxCH_TIGR02603"/>
    <property type="match status" value="1"/>
</dbReference>
<dbReference type="PANTHER" id="PTHR33546:SF1">
    <property type="entry name" value="LARGE, MULTIFUNCTIONAL SECRETED PROTEIN"/>
    <property type="match status" value="1"/>
</dbReference>
<feature type="domain" description="Cytochrome c" evidence="5">
    <location>
        <begin position="300"/>
        <end position="436"/>
    </location>
</feature>
<dbReference type="Proteomes" id="UP000316095">
    <property type="component" value="Unassembled WGS sequence"/>
</dbReference>
<evidence type="ECO:0000256" key="2">
    <source>
        <dbReference type="ARBA" id="ARBA00022723"/>
    </source>
</evidence>
<dbReference type="InterPro" id="IPR036909">
    <property type="entry name" value="Cyt_c-like_dom_sf"/>
</dbReference>
<sequence length="593" mass="64609">MSCRIALLLTSVILINLVSEHSTFAQNSSVAPMVRMLESGKIPEERLPTILGLICKRGDAVDLRYVFDKAISAETYSPKTRLVILELLANTTRDRKLKPEGDLTSLGKALESAISDENVAMQKQLIQLIGLWDVKELAGDLEKSLQNPKTPASLSGSIITALANLGGKDARQTIVSLTTSKHSKAVRSQAIEALAGIDLALAADSAAKFLSEATPKDNLNNVIQPFLDRKSGPEALGSALASVEIKPDVAKLAIRTMLTSGRNEAAISDPLSKAAGLDTNMEPLTKEELAQLAQEVQQHGDSARGELIFRREELNCYKCHSIGKSGGNVGPDLSAVGGSSPIDYLANSLLLPSQAIKEAYKTLLIVDIDGLQHTGIVVDQDDDRIILRDAQGKEKTIAVDDIEFEKEGNSLMPAGLTKFLTHQEFLDLVRYLSALGKDPGYTMSADPTVYRWRVYQNPPGKVTGELFDDDSVRNMLFEYAPEKWQPLYAFASGNISMQEAREKTKGNIIFLMAEFEVTVAGNISIDLTSTEGMTIWVDDERISAADLKNLQVDEGSHRLLLRVDRSAYGKQELKAIIRKGENPAAEYTIQVGN</sequence>
<comment type="caution">
    <text evidence="6">The sequence shown here is derived from an EMBL/GenBank/DDBJ whole genome shotgun (WGS) entry which is preliminary data.</text>
</comment>
<keyword evidence="3 4" id="KW-0408">Iron</keyword>
<keyword evidence="7" id="KW-1185">Reference proteome</keyword>
<proteinExistence type="predicted"/>
<keyword evidence="1 4" id="KW-0349">Heme</keyword>
<evidence type="ECO:0000259" key="5">
    <source>
        <dbReference type="PROSITE" id="PS51007"/>
    </source>
</evidence>
<dbReference type="Gene3D" id="1.10.760.10">
    <property type="entry name" value="Cytochrome c-like domain"/>
    <property type="match status" value="1"/>
</dbReference>
<dbReference type="SUPFAM" id="SSF48371">
    <property type="entry name" value="ARM repeat"/>
    <property type="match status" value="1"/>
</dbReference>
<accession>A0A5C5XCE6</accession>
<dbReference type="PROSITE" id="PS51007">
    <property type="entry name" value="CYTC"/>
    <property type="match status" value="1"/>
</dbReference>
<dbReference type="GO" id="GO:0046872">
    <property type="term" value="F:metal ion binding"/>
    <property type="evidence" value="ECO:0007669"/>
    <property type="project" value="UniProtKB-KW"/>
</dbReference>
<dbReference type="GO" id="GO:0020037">
    <property type="term" value="F:heme binding"/>
    <property type="evidence" value="ECO:0007669"/>
    <property type="project" value="InterPro"/>
</dbReference>
<dbReference type="PANTHER" id="PTHR33546">
    <property type="entry name" value="LARGE, MULTIFUNCTIONAL SECRETED PROTEIN-RELATED"/>
    <property type="match status" value="1"/>
</dbReference>
<dbReference type="RefSeq" id="WP_146501761.1">
    <property type="nucleotide sequence ID" value="NZ_SJPG01000001.1"/>
</dbReference>
<dbReference type="SUPFAM" id="SSF46626">
    <property type="entry name" value="Cytochrome c"/>
    <property type="match status" value="1"/>
</dbReference>
<reference evidence="6 7" key="1">
    <citation type="submission" date="2019-02" db="EMBL/GenBank/DDBJ databases">
        <title>Deep-cultivation of Planctomycetes and their phenomic and genomic characterization uncovers novel biology.</title>
        <authorList>
            <person name="Wiegand S."/>
            <person name="Jogler M."/>
            <person name="Boedeker C."/>
            <person name="Pinto D."/>
            <person name="Vollmers J."/>
            <person name="Rivas-Marin E."/>
            <person name="Kohn T."/>
            <person name="Peeters S.H."/>
            <person name="Heuer A."/>
            <person name="Rast P."/>
            <person name="Oberbeckmann S."/>
            <person name="Bunk B."/>
            <person name="Jeske O."/>
            <person name="Meyerdierks A."/>
            <person name="Storesund J.E."/>
            <person name="Kallscheuer N."/>
            <person name="Luecker S."/>
            <person name="Lage O.M."/>
            <person name="Pohl T."/>
            <person name="Merkel B.J."/>
            <person name="Hornburger P."/>
            <person name="Mueller R.-W."/>
            <person name="Bruemmer F."/>
            <person name="Labrenz M."/>
            <person name="Spormann A.M."/>
            <person name="Op Den Camp H."/>
            <person name="Overmann J."/>
            <person name="Amann R."/>
            <person name="Jetten M.S.M."/>
            <person name="Mascher T."/>
            <person name="Medema M.H."/>
            <person name="Devos D.P."/>
            <person name="Kaster A.-K."/>
            <person name="Ovreas L."/>
            <person name="Rohde M."/>
            <person name="Galperin M.Y."/>
            <person name="Jogler C."/>
        </authorList>
    </citation>
    <scope>NUCLEOTIDE SEQUENCE [LARGE SCALE GENOMIC DNA]</scope>
    <source>
        <strain evidence="6 7">Pan54</strain>
    </source>
</reference>
<evidence type="ECO:0000313" key="6">
    <source>
        <dbReference type="EMBL" id="TWT59582.1"/>
    </source>
</evidence>
<keyword evidence="2 4" id="KW-0479">Metal-binding</keyword>
<dbReference type="InterPro" id="IPR009056">
    <property type="entry name" value="Cyt_c-like_dom"/>
</dbReference>
<dbReference type="EMBL" id="SJPG01000001">
    <property type="protein sequence ID" value="TWT59582.1"/>
    <property type="molecule type" value="Genomic_DNA"/>
</dbReference>
<dbReference type="InterPro" id="IPR011989">
    <property type="entry name" value="ARM-like"/>
</dbReference>
<dbReference type="GO" id="GO:0009055">
    <property type="term" value="F:electron transfer activity"/>
    <property type="evidence" value="ECO:0007669"/>
    <property type="project" value="InterPro"/>
</dbReference>
<organism evidence="6 7">
    <name type="scientific">Rubinisphaera italica</name>
    <dbReference type="NCBI Taxonomy" id="2527969"/>
    <lineage>
        <taxon>Bacteria</taxon>
        <taxon>Pseudomonadati</taxon>
        <taxon>Planctomycetota</taxon>
        <taxon>Planctomycetia</taxon>
        <taxon>Planctomycetales</taxon>
        <taxon>Planctomycetaceae</taxon>
        <taxon>Rubinisphaera</taxon>
    </lineage>
</organism>
<name>A0A5C5XCE6_9PLAN</name>
<dbReference type="InterPro" id="IPR016024">
    <property type="entry name" value="ARM-type_fold"/>
</dbReference>